<proteinExistence type="predicted"/>
<organism evidence="1 2">
    <name type="scientific">Gossypium arboreum</name>
    <name type="common">Tree cotton</name>
    <name type="synonym">Gossypium nanking</name>
    <dbReference type="NCBI Taxonomy" id="29729"/>
    <lineage>
        <taxon>Eukaryota</taxon>
        <taxon>Viridiplantae</taxon>
        <taxon>Streptophyta</taxon>
        <taxon>Embryophyta</taxon>
        <taxon>Tracheophyta</taxon>
        <taxon>Spermatophyta</taxon>
        <taxon>Magnoliopsida</taxon>
        <taxon>eudicotyledons</taxon>
        <taxon>Gunneridae</taxon>
        <taxon>Pentapetalae</taxon>
        <taxon>rosids</taxon>
        <taxon>malvids</taxon>
        <taxon>Malvales</taxon>
        <taxon>Malvaceae</taxon>
        <taxon>Malvoideae</taxon>
        <taxon>Gossypium</taxon>
    </lineage>
</organism>
<comment type="caution">
    <text evidence="1">The sequence shown here is derived from an EMBL/GenBank/DDBJ whole genome shotgun (WGS) entry which is preliminary data.</text>
</comment>
<protein>
    <submittedName>
        <fullName evidence="1">Uncharacterized protein</fullName>
    </submittedName>
</protein>
<dbReference type="Proteomes" id="UP000032142">
    <property type="component" value="Unassembled WGS sequence"/>
</dbReference>
<evidence type="ECO:0000313" key="2">
    <source>
        <dbReference type="Proteomes" id="UP000032142"/>
    </source>
</evidence>
<keyword evidence="2" id="KW-1185">Reference proteome</keyword>
<evidence type="ECO:0000313" key="1">
    <source>
        <dbReference type="EMBL" id="KHG00246.1"/>
    </source>
</evidence>
<reference evidence="2" key="1">
    <citation type="submission" date="2014-09" db="EMBL/GenBank/DDBJ databases">
        <authorList>
            <person name="Mudge J."/>
            <person name="Ramaraj T."/>
            <person name="Lindquist I.E."/>
            <person name="Bharti A.K."/>
            <person name="Sundararajan A."/>
            <person name="Cameron C.T."/>
            <person name="Woodward J.E."/>
            <person name="May G.D."/>
            <person name="Brubaker C."/>
            <person name="Broadhvest J."/>
            <person name="Wilkins T.A."/>
        </authorList>
    </citation>
    <scope>NUCLEOTIDE SEQUENCE</scope>
    <source>
        <strain evidence="2">cv. AKA8401</strain>
    </source>
</reference>
<name>A0A0B0MMU8_GOSAR</name>
<gene>
    <name evidence="1" type="ORF">F383_38862</name>
</gene>
<accession>A0A0B0MMU8</accession>
<dbReference type="EMBL" id="JRRC01120853">
    <property type="protein sequence ID" value="KHG00246.1"/>
    <property type="molecule type" value="Genomic_DNA"/>
</dbReference>
<dbReference type="AlphaFoldDB" id="A0A0B0MMU8"/>
<sequence length="20" mass="2270">MVSHTATSIVHIILALLYTW</sequence>